<accession>A0AAE0TEJ6</accession>
<protein>
    <submittedName>
        <fullName evidence="1">Uncharacterized protein</fullName>
    </submittedName>
</protein>
<reference evidence="1" key="3">
    <citation type="submission" date="2023-05" db="EMBL/GenBank/DDBJ databases">
        <authorList>
            <person name="Smith C.H."/>
        </authorList>
    </citation>
    <scope>NUCLEOTIDE SEQUENCE</scope>
    <source>
        <strain evidence="1">CHS0354</strain>
        <tissue evidence="1">Mantle</tissue>
    </source>
</reference>
<evidence type="ECO:0000313" key="1">
    <source>
        <dbReference type="EMBL" id="KAK3608463.1"/>
    </source>
</evidence>
<proteinExistence type="predicted"/>
<comment type="caution">
    <text evidence="1">The sequence shown here is derived from an EMBL/GenBank/DDBJ whole genome shotgun (WGS) entry which is preliminary data.</text>
</comment>
<gene>
    <name evidence="1" type="ORF">CHS0354_010305</name>
</gene>
<sequence length="101" mass="11628">MESNAYFPPPPPVQQFIENQCAVIRNLVLSQARDLSLKEKTNTQHRNLGELKSKPDLFLVDFDGKLGFIIDVFILNLENQLNFKDTTYIGMRNLIVTKTFL</sequence>
<dbReference type="AlphaFoldDB" id="A0AAE0TEJ6"/>
<reference evidence="1" key="1">
    <citation type="journal article" date="2021" name="Genome Biol. Evol.">
        <title>A High-Quality Reference Genome for a Parasitic Bivalve with Doubly Uniparental Inheritance (Bivalvia: Unionida).</title>
        <authorList>
            <person name="Smith C.H."/>
        </authorList>
    </citation>
    <scope>NUCLEOTIDE SEQUENCE</scope>
    <source>
        <strain evidence="1">CHS0354</strain>
    </source>
</reference>
<keyword evidence="2" id="KW-1185">Reference proteome</keyword>
<name>A0AAE0TEJ6_9BIVA</name>
<dbReference type="Proteomes" id="UP001195483">
    <property type="component" value="Unassembled WGS sequence"/>
</dbReference>
<reference evidence="1" key="2">
    <citation type="journal article" date="2021" name="Genome Biol. Evol.">
        <title>Developing a high-quality reference genome for a parasitic bivalve with doubly uniparental inheritance (Bivalvia: Unionida).</title>
        <authorList>
            <person name="Smith C.H."/>
        </authorList>
    </citation>
    <scope>NUCLEOTIDE SEQUENCE</scope>
    <source>
        <strain evidence="1">CHS0354</strain>
        <tissue evidence="1">Mantle</tissue>
    </source>
</reference>
<organism evidence="1 2">
    <name type="scientific">Potamilus streckersoni</name>
    <dbReference type="NCBI Taxonomy" id="2493646"/>
    <lineage>
        <taxon>Eukaryota</taxon>
        <taxon>Metazoa</taxon>
        <taxon>Spiralia</taxon>
        <taxon>Lophotrochozoa</taxon>
        <taxon>Mollusca</taxon>
        <taxon>Bivalvia</taxon>
        <taxon>Autobranchia</taxon>
        <taxon>Heteroconchia</taxon>
        <taxon>Palaeoheterodonta</taxon>
        <taxon>Unionida</taxon>
        <taxon>Unionoidea</taxon>
        <taxon>Unionidae</taxon>
        <taxon>Ambleminae</taxon>
        <taxon>Lampsilini</taxon>
        <taxon>Potamilus</taxon>
    </lineage>
</organism>
<evidence type="ECO:0000313" key="2">
    <source>
        <dbReference type="Proteomes" id="UP001195483"/>
    </source>
</evidence>
<dbReference type="EMBL" id="JAEAOA010000646">
    <property type="protein sequence ID" value="KAK3608463.1"/>
    <property type="molecule type" value="Genomic_DNA"/>
</dbReference>